<name>A0AAW2MW47_SESRA</name>
<proteinExistence type="predicted"/>
<dbReference type="AlphaFoldDB" id="A0AAW2MW47"/>
<organism evidence="2">
    <name type="scientific">Sesamum radiatum</name>
    <name type="common">Black benniseed</name>
    <dbReference type="NCBI Taxonomy" id="300843"/>
    <lineage>
        <taxon>Eukaryota</taxon>
        <taxon>Viridiplantae</taxon>
        <taxon>Streptophyta</taxon>
        <taxon>Embryophyta</taxon>
        <taxon>Tracheophyta</taxon>
        <taxon>Spermatophyta</taxon>
        <taxon>Magnoliopsida</taxon>
        <taxon>eudicotyledons</taxon>
        <taxon>Gunneridae</taxon>
        <taxon>Pentapetalae</taxon>
        <taxon>asterids</taxon>
        <taxon>lamiids</taxon>
        <taxon>Lamiales</taxon>
        <taxon>Pedaliaceae</taxon>
        <taxon>Sesamum</taxon>
    </lineage>
</organism>
<accession>A0AAW2MW47</accession>
<feature type="coiled-coil region" evidence="1">
    <location>
        <begin position="30"/>
        <end position="64"/>
    </location>
</feature>
<gene>
    <name evidence="2" type="ORF">Sradi_4729700</name>
</gene>
<protein>
    <submittedName>
        <fullName evidence="2">Uncharacterized protein</fullName>
    </submittedName>
</protein>
<dbReference type="EMBL" id="JACGWJ010000021">
    <property type="protein sequence ID" value="KAL0335178.1"/>
    <property type="molecule type" value="Genomic_DNA"/>
</dbReference>
<evidence type="ECO:0000313" key="2">
    <source>
        <dbReference type="EMBL" id="KAL0335178.1"/>
    </source>
</evidence>
<evidence type="ECO:0000256" key="1">
    <source>
        <dbReference type="SAM" id="Coils"/>
    </source>
</evidence>
<sequence>MDIARIVIALLGASATLVLASSELRKLHHRKATSEKLRIIREALREAEERVVRYEERHDHILTQLCSYYMINQNLEEALSGARQAMNEALACAVALRELHMEIIIAAYSYPP</sequence>
<reference evidence="2" key="2">
    <citation type="journal article" date="2024" name="Plant">
        <title>Genomic evolution and insights into agronomic trait innovations of Sesamum species.</title>
        <authorList>
            <person name="Miao H."/>
            <person name="Wang L."/>
            <person name="Qu L."/>
            <person name="Liu H."/>
            <person name="Sun Y."/>
            <person name="Le M."/>
            <person name="Wang Q."/>
            <person name="Wei S."/>
            <person name="Zheng Y."/>
            <person name="Lin W."/>
            <person name="Duan Y."/>
            <person name="Cao H."/>
            <person name="Xiong S."/>
            <person name="Wang X."/>
            <person name="Wei L."/>
            <person name="Li C."/>
            <person name="Ma Q."/>
            <person name="Ju M."/>
            <person name="Zhao R."/>
            <person name="Li G."/>
            <person name="Mu C."/>
            <person name="Tian Q."/>
            <person name="Mei H."/>
            <person name="Zhang T."/>
            <person name="Gao T."/>
            <person name="Zhang H."/>
        </authorList>
    </citation>
    <scope>NUCLEOTIDE SEQUENCE</scope>
    <source>
        <strain evidence="2">G02</strain>
    </source>
</reference>
<keyword evidence="1" id="KW-0175">Coiled coil</keyword>
<comment type="caution">
    <text evidence="2">The sequence shown here is derived from an EMBL/GenBank/DDBJ whole genome shotgun (WGS) entry which is preliminary data.</text>
</comment>
<reference evidence="2" key="1">
    <citation type="submission" date="2020-06" db="EMBL/GenBank/DDBJ databases">
        <authorList>
            <person name="Li T."/>
            <person name="Hu X."/>
            <person name="Zhang T."/>
            <person name="Song X."/>
            <person name="Zhang H."/>
            <person name="Dai N."/>
            <person name="Sheng W."/>
            <person name="Hou X."/>
            <person name="Wei L."/>
        </authorList>
    </citation>
    <scope>NUCLEOTIDE SEQUENCE</scope>
    <source>
        <strain evidence="2">G02</strain>
        <tissue evidence="2">Leaf</tissue>
    </source>
</reference>